<evidence type="ECO:0000256" key="2">
    <source>
        <dbReference type="SAM" id="Phobius"/>
    </source>
</evidence>
<feature type="coiled-coil region" evidence="1">
    <location>
        <begin position="156"/>
        <end position="183"/>
    </location>
</feature>
<dbReference type="RefSeq" id="WP_366192367.1">
    <property type="nucleotide sequence ID" value="NZ_JBFBVU010000006.1"/>
</dbReference>
<evidence type="ECO:0000256" key="1">
    <source>
        <dbReference type="SAM" id="Coils"/>
    </source>
</evidence>
<evidence type="ECO:0000313" key="3">
    <source>
        <dbReference type="EMBL" id="MEV8466572.1"/>
    </source>
</evidence>
<feature type="transmembrane region" description="Helical" evidence="2">
    <location>
        <begin position="96"/>
        <end position="115"/>
    </location>
</feature>
<dbReference type="Proteomes" id="UP001553161">
    <property type="component" value="Unassembled WGS sequence"/>
</dbReference>
<dbReference type="InterPro" id="IPR018770">
    <property type="entry name" value="ChloroindolylP_hydrolase"/>
</dbReference>
<reference evidence="3 4" key="1">
    <citation type="submission" date="2024-07" db="EMBL/GenBank/DDBJ databases">
        <authorList>
            <person name="Kang M."/>
        </authorList>
    </citation>
    <scope>NUCLEOTIDE SEQUENCE [LARGE SCALE GENOMIC DNA]</scope>
    <source>
        <strain evidence="3 4">DFM31</strain>
    </source>
</reference>
<evidence type="ECO:0000313" key="4">
    <source>
        <dbReference type="Proteomes" id="UP001553161"/>
    </source>
</evidence>
<accession>A0ABV3L4R8</accession>
<sequence length="288" mass="32056">MAQRFGGKFSPGATAGDLPEVHPYDGKIRSRVGFRVNFLFLLPFPFLISAFRAEPLGLALNLACFATLMLAAWLTRDGLRAEDAYNERRISKRPAIPRKLFGSALTGLGLGLAGLADGSLLNAGIFTVLGAVLHSLSFGIDPLKDKGMEEIDRFQSDRVERAVREAEKYLDEMRAAIARAGDRKLEVRVDRFADTVRKMFRTVEEDPRDLTAARKFLGVYLLGARDATVKFADIHARTRDPQARADYAALLDDLDANFAAKTETLLLDNRTDLDVEIEVLRERLAREQ</sequence>
<keyword evidence="2" id="KW-0812">Transmembrane</keyword>
<name>A0ABV3L4R8_9RHOB</name>
<keyword evidence="2" id="KW-1133">Transmembrane helix</keyword>
<protein>
    <submittedName>
        <fullName evidence="3">5-bromo-4-chloroindolyl phosphate hydrolysis family protein</fullName>
    </submittedName>
</protein>
<gene>
    <name evidence="3" type="ORF">AB0T83_07230</name>
</gene>
<dbReference type="Pfam" id="PF10112">
    <property type="entry name" value="Halogen_Hydrol"/>
    <property type="match status" value="1"/>
</dbReference>
<keyword evidence="4" id="KW-1185">Reference proteome</keyword>
<keyword evidence="1" id="KW-0175">Coiled coil</keyword>
<keyword evidence="2" id="KW-0472">Membrane</keyword>
<dbReference type="EMBL" id="JBFBVU010000006">
    <property type="protein sequence ID" value="MEV8466572.1"/>
    <property type="molecule type" value="Genomic_DNA"/>
</dbReference>
<organism evidence="3 4">
    <name type="scientific">Meridianimarinicoccus marinus</name>
    <dbReference type="NCBI Taxonomy" id="3231483"/>
    <lineage>
        <taxon>Bacteria</taxon>
        <taxon>Pseudomonadati</taxon>
        <taxon>Pseudomonadota</taxon>
        <taxon>Alphaproteobacteria</taxon>
        <taxon>Rhodobacterales</taxon>
        <taxon>Paracoccaceae</taxon>
        <taxon>Meridianimarinicoccus</taxon>
    </lineage>
</organism>
<proteinExistence type="predicted"/>
<feature type="transmembrane region" description="Helical" evidence="2">
    <location>
        <begin position="57"/>
        <end position="75"/>
    </location>
</feature>
<feature type="transmembrane region" description="Helical" evidence="2">
    <location>
        <begin position="32"/>
        <end position="51"/>
    </location>
</feature>
<feature type="transmembrane region" description="Helical" evidence="2">
    <location>
        <begin position="121"/>
        <end position="140"/>
    </location>
</feature>
<comment type="caution">
    <text evidence="3">The sequence shown here is derived from an EMBL/GenBank/DDBJ whole genome shotgun (WGS) entry which is preliminary data.</text>
</comment>